<dbReference type="EMBL" id="BQNB010008945">
    <property type="protein sequence ID" value="GJS56569.1"/>
    <property type="molecule type" value="Genomic_DNA"/>
</dbReference>
<evidence type="ECO:0000256" key="1">
    <source>
        <dbReference type="SAM" id="MobiDB-lite"/>
    </source>
</evidence>
<protein>
    <submittedName>
        <fullName evidence="2">Uncharacterized protein</fullName>
    </submittedName>
</protein>
<organism evidence="2 3">
    <name type="scientific">Tanacetum coccineum</name>
    <dbReference type="NCBI Taxonomy" id="301880"/>
    <lineage>
        <taxon>Eukaryota</taxon>
        <taxon>Viridiplantae</taxon>
        <taxon>Streptophyta</taxon>
        <taxon>Embryophyta</taxon>
        <taxon>Tracheophyta</taxon>
        <taxon>Spermatophyta</taxon>
        <taxon>Magnoliopsida</taxon>
        <taxon>eudicotyledons</taxon>
        <taxon>Gunneridae</taxon>
        <taxon>Pentapetalae</taxon>
        <taxon>asterids</taxon>
        <taxon>campanulids</taxon>
        <taxon>Asterales</taxon>
        <taxon>Asteraceae</taxon>
        <taxon>Asteroideae</taxon>
        <taxon>Anthemideae</taxon>
        <taxon>Anthemidinae</taxon>
        <taxon>Tanacetum</taxon>
    </lineage>
</organism>
<feature type="region of interest" description="Disordered" evidence="1">
    <location>
        <begin position="152"/>
        <end position="172"/>
    </location>
</feature>
<keyword evidence="3" id="KW-1185">Reference proteome</keyword>
<evidence type="ECO:0000313" key="2">
    <source>
        <dbReference type="EMBL" id="GJS56569.1"/>
    </source>
</evidence>
<proteinExistence type="predicted"/>
<dbReference type="Proteomes" id="UP001151760">
    <property type="component" value="Unassembled WGS sequence"/>
</dbReference>
<accession>A0ABQ4WUK7</accession>
<reference evidence="2" key="1">
    <citation type="journal article" date="2022" name="Int. J. Mol. Sci.">
        <title>Draft Genome of Tanacetum Coccineum: Genomic Comparison of Closely Related Tanacetum-Family Plants.</title>
        <authorList>
            <person name="Yamashiro T."/>
            <person name="Shiraishi A."/>
            <person name="Nakayama K."/>
            <person name="Satake H."/>
        </authorList>
    </citation>
    <scope>NUCLEOTIDE SEQUENCE</scope>
</reference>
<comment type="caution">
    <text evidence="2">The sequence shown here is derived from an EMBL/GenBank/DDBJ whole genome shotgun (WGS) entry which is preliminary data.</text>
</comment>
<evidence type="ECO:0000313" key="3">
    <source>
        <dbReference type="Proteomes" id="UP001151760"/>
    </source>
</evidence>
<gene>
    <name evidence="2" type="ORF">Tco_0629931</name>
</gene>
<sequence length="172" mass="20015">MQEVILFYKGLDVPTRQILDFKGAMPSLKAADAKKAIQDMVDHYQKRHNGTSTRNRRGRYRAAALGFYQRDSGNPLYQERRQTMEKSLTKFMAGSAKRHDDNSNLIKYEEKEELSGLMNSEKFATYFKRVFMERPRMGYQIEASMNVHDSAILEDSLPPKEKDPESFDTLLY</sequence>
<name>A0ABQ4WUK7_9ASTR</name>
<reference evidence="2" key="2">
    <citation type="submission" date="2022-01" db="EMBL/GenBank/DDBJ databases">
        <authorList>
            <person name="Yamashiro T."/>
            <person name="Shiraishi A."/>
            <person name="Satake H."/>
            <person name="Nakayama K."/>
        </authorList>
    </citation>
    <scope>NUCLEOTIDE SEQUENCE</scope>
</reference>